<evidence type="ECO:0000259" key="8">
    <source>
        <dbReference type="Pfam" id="PF01478"/>
    </source>
</evidence>
<evidence type="ECO:0000256" key="2">
    <source>
        <dbReference type="ARBA" id="ARBA00005801"/>
    </source>
</evidence>
<evidence type="ECO:0000313" key="10">
    <source>
        <dbReference type="EMBL" id="MDC3419162.1"/>
    </source>
</evidence>
<keyword evidence="6 7" id="KW-0472">Membrane</keyword>
<evidence type="ECO:0000313" key="11">
    <source>
        <dbReference type="Proteomes" id="UP001145072"/>
    </source>
</evidence>
<keyword evidence="3" id="KW-1003">Cell membrane</keyword>
<feature type="transmembrane region" description="Helical" evidence="7">
    <location>
        <begin position="224"/>
        <end position="247"/>
    </location>
</feature>
<dbReference type="EMBL" id="JAMQJZ010000001">
    <property type="protein sequence ID" value="MDC3419162.1"/>
    <property type="molecule type" value="Genomic_DNA"/>
</dbReference>
<dbReference type="InterPro" id="IPR050882">
    <property type="entry name" value="Prepilin_peptidase/N-MTase"/>
</dbReference>
<organism evidence="10 11">
    <name type="scientific">Aquibacillus koreensis</name>
    <dbReference type="NCBI Taxonomy" id="279446"/>
    <lineage>
        <taxon>Bacteria</taxon>
        <taxon>Bacillati</taxon>
        <taxon>Bacillota</taxon>
        <taxon>Bacilli</taxon>
        <taxon>Bacillales</taxon>
        <taxon>Bacillaceae</taxon>
        <taxon>Aquibacillus</taxon>
    </lineage>
</organism>
<comment type="caution">
    <text evidence="10">The sequence shown here is derived from an EMBL/GenBank/DDBJ whole genome shotgun (WGS) entry which is preliminary data.</text>
</comment>
<dbReference type="PANTHER" id="PTHR30487">
    <property type="entry name" value="TYPE 4 PREPILIN-LIKE PROTEINS LEADER PEPTIDE-PROCESSING ENZYME"/>
    <property type="match status" value="1"/>
</dbReference>
<keyword evidence="11" id="KW-1185">Reference proteome</keyword>
<feature type="domain" description="Prepilin peptidase A24 N-terminal" evidence="9">
    <location>
        <begin position="11"/>
        <end position="93"/>
    </location>
</feature>
<dbReference type="RefSeq" id="WP_259871948.1">
    <property type="nucleotide sequence ID" value="NZ_JAMQJZ010000001.1"/>
</dbReference>
<feature type="domain" description="Prepilin type IV endopeptidase peptidase" evidence="8">
    <location>
        <begin position="104"/>
        <end position="207"/>
    </location>
</feature>
<dbReference type="InterPro" id="IPR000045">
    <property type="entry name" value="Prepilin_IV_endopep_pep"/>
</dbReference>
<proteinExistence type="inferred from homology"/>
<dbReference type="GO" id="GO:0004190">
    <property type="term" value="F:aspartic-type endopeptidase activity"/>
    <property type="evidence" value="ECO:0007669"/>
    <property type="project" value="InterPro"/>
</dbReference>
<dbReference type="Proteomes" id="UP001145072">
    <property type="component" value="Unassembled WGS sequence"/>
</dbReference>
<dbReference type="GO" id="GO:0006465">
    <property type="term" value="P:signal peptide processing"/>
    <property type="evidence" value="ECO:0007669"/>
    <property type="project" value="TreeGrafter"/>
</dbReference>
<dbReference type="AlphaFoldDB" id="A0A9X3WG54"/>
<feature type="transmembrane region" description="Helical" evidence="7">
    <location>
        <begin position="179"/>
        <end position="212"/>
    </location>
</feature>
<dbReference type="InterPro" id="IPR010627">
    <property type="entry name" value="Prepilin_pept_A24_N"/>
</dbReference>
<evidence type="ECO:0000259" key="9">
    <source>
        <dbReference type="Pfam" id="PF06750"/>
    </source>
</evidence>
<reference evidence="10" key="1">
    <citation type="submission" date="2022-06" db="EMBL/GenBank/DDBJ databases">
        <title>Aquibacillus sp. a new bacterium isolated from soil saline samples.</title>
        <authorList>
            <person name="Galisteo C."/>
            <person name="De La Haba R."/>
            <person name="Sanchez-Porro C."/>
            <person name="Ventosa A."/>
        </authorList>
    </citation>
    <scope>NUCLEOTIDE SEQUENCE</scope>
    <source>
        <strain evidence="10">JCM 12387</strain>
    </source>
</reference>
<comment type="subcellular location">
    <subcellularLocation>
        <location evidence="1">Cell membrane</location>
        <topology evidence="1">Multi-pass membrane protein</topology>
    </subcellularLocation>
</comment>
<evidence type="ECO:0000256" key="3">
    <source>
        <dbReference type="ARBA" id="ARBA00022475"/>
    </source>
</evidence>
<feature type="transmembrane region" description="Helical" evidence="7">
    <location>
        <begin position="98"/>
        <end position="115"/>
    </location>
</feature>
<dbReference type="Gene3D" id="1.20.120.1220">
    <property type="match status" value="1"/>
</dbReference>
<evidence type="ECO:0000256" key="1">
    <source>
        <dbReference type="ARBA" id="ARBA00004651"/>
    </source>
</evidence>
<gene>
    <name evidence="10" type="ORF">NC661_02055</name>
</gene>
<evidence type="ECO:0000256" key="6">
    <source>
        <dbReference type="ARBA" id="ARBA00023136"/>
    </source>
</evidence>
<accession>A0A9X3WG54</accession>
<name>A0A9X3WG54_9BACI</name>
<feature type="transmembrane region" description="Helical" evidence="7">
    <location>
        <begin position="74"/>
        <end position="92"/>
    </location>
</feature>
<evidence type="ECO:0000256" key="5">
    <source>
        <dbReference type="ARBA" id="ARBA00022989"/>
    </source>
</evidence>
<protein>
    <submittedName>
        <fullName evidence="10">Prepilin peptidase</fullName>
    </submittedName>
</protein>
<dbReference type="Pfam" id="PF01478">
    <property type="entry name" value="Peptidase_A24"/>
    <property type="match status" value="1"/>
</dbReference>
<dbReference type="Pfam" id="PF06750">
    <property type="entry name" value="A24_N_bact"/>
    <property type="match status" value="1"/>
</dbReference>
<evidence type="ECO:0000256" key="4">
    <source>
        <dbReference type="ARBA" id="ARBA00022692"/>
    </source>
</evidence>
<dbReference type="PANTHER" id="PTHR30487:SF0">
    <property type="entry name" value="PREPILIN LEADER PEPTIDASE_N-METHYLTRANSFERASE-RELATED"/>
    <property type="match status" value="1"/>
</dbReference>
<keyword evidence="5 7" id="KW-1133">Transmembrane helix</keyword>
<feature type="transmembrane region" description="Helical" evidence="7">
    <location>
        <begin position="122"/>
        <end position="142"/>
    </location>
</feature>
<feature type="transmembrane region" description="Helical" evidence="7">
    <location>
        <begin position="6"/>
        <end position="27"/>
    </location>
</feature>
<comment type="similarity">
    <text evidence="2">Belongs to the peptidase A24 family.</text>
</comment>
<evidence type="ECO:0000256" key="7">
    <source>
        <dbReference type="SAM" id="Phobius"/>
    </source>
</evidence>
<dbReference type="GO" id="GO:0005886">
    <property type="term" value="C:plasma membrane"/>
    <property type="evidence" value="ECO:0007669"/>
    <property type="project" value="UniProtKB-SubCell"/>
</dbReference>
<sequence length="257" mass="29405">MQILYLIYFFIIGTVFGSFYNVVGLRVPKKQMFQSERSYCPHCRHTLSWYELIPVFSYIIQRGKCRHCKAKISMIYPLVELFTGFFFAYSFYVFGFQFELITALFLTSLLAIIIVSDLKYMLIPNQVLLFFLPFLIVCRIFSPLDPWWSPIVGALIGYLLLALIIIVSRGGMGGGDMKLFGVLGIVLGYKGVLLAFFFSTLYGTVIGAILLSLKIVERKKPIPFGPFIVFGSLTAYFFGDALVHWYVSTFFYTLKNI</sequence>
<keyword evidence="4 7" id="KW-0812">Transmembrane</keyword>
<feature type="transmembrane region" description="Helical" evidence="7">
    <location>
        <begin position="148"/>
        <end position="167"/>
    </location>
</feature>